<proteinExistence type="inferred from homology"/>
<dbReference type="Gene3D" id="1.10.1470.10">
    <property type="entry name" value="YjbJ"/>
    <property type="match status" value="1"/>
</dbReference>
<dbReference type="Proteomes" id="UP000214720">
    <property type="component" value="Unassembled WGS sequence"/>
</dbReference>
<dbReference type="PANTHER" id="PTHR34977">
    <property type="entry name" value="UPF0337 PROTEIN YJBJ"/>
    <property type="match status" value="1"/>
</dbReference>
<comment type="caution">
    <text evidence="3">The sequence shown here is derived from an EMBL/GenBank/DDBJ whole genome shotgun (WGS) entry which is preliminary data.</text>
</comment>
<name>A0A226X164_CABSO</name>
<evidence type="ECO:0000256" key="1">
    <source>
        <dbReference type="ARBA" id="ARBA00009129"/>
    </source>
</evidence>
<dbReference type="AlphaFoldDB" id="A0A226X164"/>
<dbReference type="InterPro" id="IPR050423">
    <property type="entry name" value="UPF0337_stress_rsp"/>
</dbReference>
<dbReference type="EMBL" id="MTHB01000110">
    <property type="protein sequence ID" value="OXC77171.1"/>
    <property type="molecule type" value="Genomic_DNA"/>
</dbReference>
<dbReference type="InterPro" id="IPR008462">
    <property type="entry name" value="CsbD"/>
</dbReference>
<reference evidence="4" key="1">
    <citation type="submission" date="2017-01" db="EMBL/GenBank/DDBJ databases">
        <title>Genome Analysis of Deinococcus marmoris KOPRI26562.</title>
        <authorList>
            <person name="Kim J.H."/>
            <person name="Oh H.-M."/>
        </authorList>
    </citation>
    <scope>NUCLEOTIDE SEQUENCE [LARGE SCALE GENOMIC DNA]</scope>
    <source>
        <strain evidence="4">PAMC 26633</strain>
    </source>
</reference>
<dbReference type="Pfam" id="PF05532">
    <property type="entry name" value="CsbD"/>
    <property type="match status" value="1"/>
</dbReference>
<accession>A0A226X164</accession>
<evidence type="ECO:0000313" key="4">
    <source>
        <dbReference type="Proteomes" id="UP000214720"/>
    </source>
</evidence>
<dbReference type="OrthoDB" id="9009977at2"/>
<evidence type="ECO:0000259" key="2">
    <source>
        <dbReference type="Pfam" id="PF05532"/>
    </source>
</evidence>
<sequence length="60" mass="6217">MDKNRVEGAAKQVTGSVKEAIGKVTGNKTTQAEGAAEKVAGKVQSKVGEAADAVRDKFKK</sequence>
<organism evidence="3 4">
    <name type="scientific">Caballeronia sordidicola</name>
    <name type="common">Burkholderia sordidicola</name>
    <dbReference type="NCBI Taxonomy" id="196367"/>
    <lineage>
        <taxon>Bacteria</taxon>
        <taxon>Pseudomonadati</taxon>
        <taxon>Pseudomonadota</taxon>
        <taxon>Betaproteobacteria</taxon>
        <taxon>Burkholderiales</taxon>
        <taxon>Burkholderiaceae</taxon>
        <taxon>Caballeronia</taxon>
    </lineage>
</organism>
<protein>
    <submittedName>
        <fullName evidence="3">CsbD family protein</fullName>
    </submittedName>
</protein>
<dbReference type="InterPro" id="IPR036629">
    <property type="entry name" value="YjbJ_sf"/>
</dbReference>
<dbReference type="PANTHER" id="PTHR34977:SF1">
    <property type="entry name" value="UPF0337 PROTEIN YJBJ"/>
    <property type="match status" value="1"/>
</dbReference>
<dbReference type="SUPFAM" id="SSF69047">
    <property type="entry name" value="Hypothetical protein YjbJ"/>
    <property type="match status" value="1"/>
</dbReference>
<feature type="domain" description="CsbD-like" evidence="2">
    <location>
        <begin position="4"/>
        <end position="56"/>
    </location>
</feature>
<gene>
    <name evidence="3" type="ORF">BSU04_19340</name>
</gene>
<comment type="similarity">
    <text evidence="1">Belongs to the UPF0337 (CsbD) family.</text>
</comment>
<dbReference type="RefSeq" id="WP_089161944.1">
    <property type="nucleotide sequence ID" value="NZ_MTHB01000110.1"/>
</dbReference>
<evidence type="ECO:0000313" key="3">
    <source>
        <dbReference type="EMBL" id="OXC77171.1"/>
    </source>
</evidence>